<reference evidence="3 4" key="1">
    <citation type="journal article" date="2015" name="Genome Biol. Evol.">
        <title>Comparative Genomics of a Bacterivorous Green Alga Reveals Evolutionary Causalities and Consequences of Phago-Mixotrophic Mode of Nutrition.</title>
        <authorList>
            <person name="Burns J.A."/>
            <person name="Paasch A."/>
            <person name="Narechania A."/>
            <person name="Kim E."/>
        </authorList>
    </citation>
    <scope>NUCLEOTIDE SEQUENCE [LARGE SCALE GENOMIC DNA]</scope>
    <source>
        <strain evidence="3 4">PLY_AMNH</strain>
    </source>
</reference>
<proteinExistence type="predicted"/>
<dbReference type="Pfam" id="PF07727">
    <property type="entry name" value="RVT_2"/>
    <property type="match status" value="1"/>
</dbReference>
<evidence type="ECO:0000259" key="2">
    <source>
        <dbReference type="PROSITE" id="PS50994"/>
    </source>
</evidence>
<keyword evidence="4" id="KW-1185">Reference proteome</keyword>
<dbReference type="Proteomes" id="UP001190700">
    <property type="component" value="Unassembled WGS sequence"/>
</dbReference>
<dbReference type="CDD" id="cd09272">
    <property type="entry name" value="RNase_HI_RT_Ty1"/>
    <property type="match status" value="1"/>
</dbReference>
<sequence>MSRNQDKAKAPERPPGLSEESTFGELSEEGKPDGISAGEDSAALANLFAQQEARIDERQQQLFTQQDARMNELFKMVQALAHAVPPLAVANQNAGTGNAIACPEAAESSISGSSGKSRVASGTVDVPLPFLTDMLKGFPTDQLYSGQEAENDNKWMEFRGKIVPSLRHPALSLLLTDTRELEDIKKDEKFSVAANQLFHDFLSRVTTRTANAVVRSYSTEADGVSAWRQLIKMRRSTGSAYFVRQVKALLDDTKRFMMLAPPLQGFLNAREVLDRVEEYACTSKFLPGGEMFHVASLEAFFVAMVLNSLNPAYVYIRTMFSEDELPSFKKLNDAVCSHYDNVIATSAAAMETGAGIVEDCRKQEEQKRYSSEFHVRVQDYQKYGKLPNRAAAVAEAEQHPGVDDTGEALFAICELVEDSMVTSFSDDLPQFISGCTEGGCTACQSGISLSNYYAVQDGLTSSEGPTPVGGGDQPMSGVYRWRSDAPMSRRSAVRRPGKKSHPYQPNKHRFLLNRHKYFPVAPVYDSFVYIDTLCTALPGRKLEPTQALWEAGREQHLGPGYQISPRQPWYTSDVQYVHSMFMGGSVEVLDRAVTVLEKPHFPIDGRVVSHKKMVCAQHVVAEQYSLLQRLLEKEPGMVRGSFERLQSWVTLLSMVTRDTVQAVESFWALLGYDFEDEWDSGSSYDGDDHSDQSGYDSGNSSHHDDVSSDRGDSGLMATLDSPGIEQVVADRHAWSYHTLAGHSYMPDLIYLSGSGDDGGHICDDSDCSIPDLDSASDSDSDDGGYASDTLPDLVDASDSDEEDDVHFWQPFEGVGGIPSDDRASGLFCPPRKNRLCSVALGVDSGIEDYCSSDWYCDVPDLEDGSDSGDEDACELHVGSSLALYVASTDNTANIFTRALPLTAFGGKVAVIDSGATKHIFNMVSDFGGDFDPVSSSTFSVVQAGAVSSEGSGTVTFAKLDVSTGRAVGLQFTGAHCIPGKPFNLVSVVALEDAGFSVDFGARQISSGGVTFSFSRVGNQYIIYEDQTGTLDTYMACAAYHDDSDRDKTDWKFEEAGKHIEEHGPFTLELFASIDNHVLDDYCTTENPCFCRDWAGKACYGNPPYEHDTILRCLQKALSDFARAPQSTKFLLVLPRWETASWWQFVSQFTIVHEYPAGEKIFSAPLDSCYNVENLEMCGESRVWVRETKWPVVVIYKDGHTVMKLDAKMLAHIRLGHIGDVTMQEMLDEEIPMGITIAQYTKSLVWRCPERCISCRLTKAIRPSMKPTGRESSAEIGLLVWSDTCGPFRHSAGGYRWFVLFVDDCTAWICVYFMKRKSDYLAALEKFLAEVRQHRSRMRLEEKYHMVLHTDGDSTMIAGQTQQYCKDQGIEQRHGSPYLHENQARVERSHRTVQAMARALLLTSGFGVDMWPLAVRHSVYILNRTFQKPLHKKSPYYKLYGQHRDLSHLRVFGCLAYAFVDPDSREHKLSDRARQLRYVGHSKVSSAYLLYDPESGKIVKSGMLKFHEVVDKLGKVVTTWDPSAVAPLSTNFMVTALDGTYHDILPSGLEDGVLDVGVYLLDDSDEILAVLKVRAVDETCWVSLRAYLDGHPEHLAAVCSAAYSGDLNVNYPLFTEVTVDAGSKEMEADIICARAVKASSFPYCVMLLTNFTHIDLPVGKVQFPPEHTCLAAMEAPDADEWMDAIQTELEALVAVKQALLMMDMEDVPPGVHLLDMSLVLKVKLDKHRQLQKRKARVCVKGDKQEQEYGVDYFDNFAPCTQLSSVRLVIILALNLALEVYHMDVETAFLNSTLEEELYVKLPRGLEYQGRTCAKLLKAVYGLKQAGKEWFETSDAFIMGYDERMRRSDVEPCLYYIRDSGITVIILAYVDDYLVATNSRSWYDNFVAAFNSQYACKDLGVLDLVMGIGVRWGPGVAYLSQSGYISQMIETYGLKDAKLASLPMSPGCSLAPSDGKDATIPFRGLLGQLQWVARCTRPDIMAAVSTLSRFCASYGPEHFVALKQIVRYLKGTMGHELVLRTTSSVPRGLGLASGALPLCIYTDADYAGCKTTRRSTSGIAVYLCGSLLIFSSIMQRCVSLSTTEAEIIAMSEGAREVKYIINVLTDLVDICTPVQMYCDNQGAIHLASDYVNNNRSKHIEVRNMYIRELVKSKMVEAMYVASADNTADIFTKPLPLPAFLTHRERLGIMKLQNSNSED</sequence>
<dbReference type="InterPro" id="IPR008593">
    <property type="entry name" value="Dam_MeTrfase"/>
</dbReference>
<dbReference type="InterPro" id="IPR013103">
    <property type="entry name" value="RVT_2"/>
</dbReference>
<dbReference type="InterPro" id="IPR012337">
    <property type="entry name" value="RNaseH-like_sf"/>
</dbReference>
<dbReference type="InterPro" id="IPR036397">
    <property type="entry name" value="RNaseH_sf"/>
</dbReference>
<feature type="compositionally biased region" description="Basic and acidic residues" evidence="1">
    <location>
        <begin position="1"/>
        <end position="12"/>
    </location>
</feature>
<dbReference type="Pfam" id="PF25597">
    <property type="entry name" value="SH3_retrovirus"/>
    <property type="match status" value="1"/>
</dbReference>
<dbReference type="GO" id="GO:0009007">
    <property type="term" value="F:site-specific DNA-methyltransferase (adenine-specific) activity"/>
    <property type="evidence" value="ECO:0007669"/>
    <property type="project" value="InterPro"/>
</dbReference>
<accession>A0AAE0BK94</accession>
<gene>
    <name evidence="3" type="ORF">CYMTET_52396</name>
</gene>
<feature type="region of interest" description="Disordered" evidence="1">
    <location>
        <begin position="771"/>
        <end position="802"/>
    </location>
</feature>
<dbReference type="GO" id="GO:0015074">
    <property type="term" value="P:DNA integration"/>
    <property type="evidence" value="ECO:0007669"/>
    <property type="project" value="InterPro"/>
</dbReference>
<name>A0AAE0BK94_9CHLO</name>
<feature type="compositionally biased region" description="Basic and acidic residues" evidence="1">
    <location>
        <begin position="701"/>
        <end position="712"/>
    </location>
</feature>
<comment type="caution">
    <text evidence="3">The sequence shown here is derived from an EMBL/GenBank/DDBJ whole genome shotgun (WGS) entry which is preliminary data.</text>
</comment>
<organism evidence="3 4">
    <name type="scientific">Cymbomonas tetramitiformis</name>
    <dbReference type="NCBI Taxonomy" id="36881"/>
    <lineage>
        <taxon>Eukaryota</taxon>
        <taxon>Viridiplantae</taxon>
        <taxon>Chlorophyta</taxon>
        <taxon>Pyramimonadophyceae</taxon>
        <taxon>Pyramimonadales</taxon>
        <taxon>Pyramimonadaceae</taxon>
        <taxon>Cymbomonas</taxon>
    </lineage>
</organism>
<dbReference type="PANTHER" id="PTHR11439:SF463">
    <property type="entry name" value="REVERSE TRANSCRIPTASE TY1_COPIA-TYPE DOMAIN-CONTAINING PROTEIN"/>
    <property type="match status" value="1"/>
</dbReference>
<evidence type="ECO:0000313" key="4">
    <source>
        <dbReference type="Proteomes" id="UP001190700"/>
    </source>
</evidence>
<dbReference type="EMBL" id="LGRX02034541">
    <property type="protein sequence ID" value="KAK3237539.1"/>
    <property type="molecule type" value="Genomic_DNA"/>
</dbReference>
<evidence type="ECO:0000256" key="1">
    <source>
        <dbReference type="SAM" id="MobiDB-lite"/>
    </source>
</evidence>
<dbReference type="PANTHER" id="PTHR11439">
    <property type="entry name" value="GAG-POL-RELATED RETROTRANSPOSON"/>
    <property type="match status" value="1"/>
</dbReference>
<protein>
    <recommendedName>
        <fullName evidence="2">Integrase catalytic domain-containing protein</fullName>
    </recommendedName>
</protein>
<dbReference type="PROSITE" id="PS50994">
    <property type="entry name" value="INTEGRASE"/>
    <property type="match status" value="1"/>
</dbReference>
<dbReference type="InterPro" id="IPR043502">
    <property type="entry name" value="DNA/RNA_pol_sf"/>
</dbReference>
<feature type="region of interest" description="Disordered" evidence="1">
    <location>
        <begin position="681"/>
        <end position="718"/>
    </location>
</feature>
<dbReference type="InterPro" id="IPR001584">
    <property type="entry name" value="Integrase_cat-core"/>
</dbReference>
<feature type="domain" description="Integrase catalytic" evidence="2">
    <location>
        <begin position="1262"/>
        <end position="1442"/>
    </location>
</feature>
<dbReference type="InterPro" id="IPR057670">
    <property type="entry name" value="SH3_retrovirus"/>
</dbReference>
<evidence type="ECO:0000313" key="3">
    <source>
        <dbReference type="EMBL" id="KAK3237539.1"/>
    </source>
</evidence>
<dbReference type="SUPFAM" id="SSF53098">
    <property type="entry name" value="Ribonuclease H-like"/>
    <property type="match status" value="1"/>
</dbReference>
<feature type="region of interest" description="Disordered" evidence="1">
    <location>
        <begin position="1"/>
        <end position="41"/>
    </location>
</feature>
<feature type="compositionally biased region" description="Low complexity" evidence="1">
    <location>
        <begin position="783"/>
        <end position="794"/>
    </location>
</feature>
<dbReference type="Pfam" id="PF05869">
    <property type="entry name" value="Dam"/>
    <property type="match status" value="1"/>
</dbReference>
<dbReference type="GO" id="GO:0009307">
    <property type="term" value="P:DNA restriction-modification system"/>
    <property type="evidence" value="ECO:0007669"/>
    <property type="project" value="InterPro"/>
</dbReference>
<dbReference type="Gene3D" id="3.30.420.10">
    <property type="entry name" value="Ribonuclease H-like superfamily/Ribonuclease H"/>
    <property type="match status" value="1"/>
</dbReference>
<dbReference type="SUPFAM" id="SSF56672">
    <property type="entry name" value="DNA/RNA polymerases"/>
    <property type="match status" value="1"/>
</dbReference>
<dbReference type="GO" id="GO:0003677">
    <property type="term" value="F:DNA binding"/>
    <property type="evidence" value="ECO:0007669"/>
    <property type="project" value="InterPro"/>
</dbReference>